<evidence type="ECO:0000313" key="3">
    <source>
        <dbReference type="Proteomes" id="UP000197446"/>
    </source>
</evidence>
<dbReference type="InterPro" id="IPR003607">
    <property type="entry name" value="HD/PDEase_dom"/>
</dbReference>
<keyword evidence="3" id="KW-1185">Reference proteome</keyword>
<dbReference type="SUPFAM" id="SSF109604">
    <property type="entry name" value="HD-domain/PDEase-like"/>
    <property type="match status" value="1"/>
</dbReference>
<sequence length="309" mass="33783">MSLFSFLGISRQADARGLGQDRWVQREQILASLLVVAWVVEARDPYTGGHLWRVSRYAGLLCERAGLPEHECARIAIGGFLHDLGKVGIPDAILRKPDRLTDEEYQVIKTHPEQGARMLAGHPLADLAREAVLHHHETPDGRGYPRGLSATAIPMAARVVGICDAFDAMTSSRPYRPGMPVSMALDKLEAALGRQFDESLGRHMMALGREGLLDHIAGHSDDGIPLRTCLRCGPTLVLRREQQAGEHVCCFNCGSDYRLEADVHDGSLNAIATEQRASAAALQPTPDLALIQRFVADTAREFLKTLDAA</sequence>
<reference evidence="2 3" key="1">
    <citation type="journal article" date="2007" name="Int. J. Syst. Evol. Microbiol.">
        <title>Description of Pelomonas aquatica sp. nov. and Pelomonas puraquae sp. nov., isolated from industrial and haemodialysis water.</title>
        <authorList>
            <person name="Gomila M."/>
            <person name="Bowien B."/>
            <person name="Falsen E."/>
            <person name="Moore E.R."/>
            <person name="Lalucat J."/>
        </authorList>
    </citation>
    <scope>NUCLEOTIDE SEQUENCE [LARGE SCALE GENOMIC DNA]</scope>
    <source>
        <strain evidence="2 3">CCUG 52769</strain>
    </source>
</reference>
<name>A0A254MZP8_9BURK</name>
<dbReference type="InterPro" id="IPR037522">
    <property type="entry name" value="HD_GYP_dom"/>
</dbReference>
<dbReference type="PROSITE" id="PS51832">
    <property type="entry name" value="HD_GYP"/>
    <property type="match status" value="1"/>
</dbReference>
<dbReference type="AlphaFoldDB" id="A0A254MZP8"/>
<dbReference type="EMBL" id="NISI01000014">
    <property type="protein sequence ID" value="OWR00823.1"/>
    <property type="molecule type" value="Genomic_DNA"/>
</dbReference>
<proteinExistence type="predicted"/>
<keyword evidence="2" id="KW-0378">Hydrolase</keyword>
<dbReference type="PANTHER" id="PTHR43155">
    <property type="entry name" value="CYCLIC DI-GMP PHOSPHODIESTERASE PA4108-RELATED"/>
    <property type="match status" value="1"/>
</dbReference>
<evidence type="ECO:0000259" key="1">
    <source>
        <dbReference type="PROSITE" id="PS51832"/>
    </source>
</evidence>
<organism evidence="2 3">
    <name type="scientific">Roseateles puraquae</name>
    <dbReference type="NCBI Taxonomy" id="431059"/>
    <lineage>
        <taxon>Bacteria</taxon>
        <taxon>Pseudomonadati</taxon>
        <taxon>Pseudomonadota</taxon>
        <taxon>Betaproteobacteria</taxon>
        <taxon>Burkholderiales</taxon>
        <taxon>Sphaerotilaceae</taxon>
        <taxon>Roseateles</taxon>
    </lineage>
</organism>
<dbReference type="PANTHER" id="PTHR43155:SF2">
    <property type="entry name" value="CYCLIC DI-GMP PHOSPHODIESTERASE PA4108"/>
    <property type="match status" value="1"/>
</dbReference>
<dbReference type="OrthoDB" id="9802500at2"/>
<gene>
    <name evidence="2" type="ORF">CDO81_24140</name>
</gene>
<protein>
    <submittedName>
        <fullName evidence="2">Phosphohydrolase</fullName>
    </submittedName>
</protein>
<comment type="caution">
    <text evidence="2">The sequence shown here is derived from an EMBL/GenBank/DDBJ whole genome shotgun (WGS) entry which is preliminary data.</text>
</comment>
<dbReference type="SMART" id="SM00471">
    <property type="entry name" value="HDc"/>
    <property type="match status" value="1"/>
</dbReference>
<dbReference type="GO" id="GO:0008081">
    <property type="term" value="F:phosphoric diester hydrolase activity"/>
    <property type="evidence" value="ECO:0007669"/>
    <property type="project" value="UniProtKB-ARBA"/>
</dbReference>
<dbReference type="CDD" id="cd00077">
    <property type="entry name" value="HDc"/>
    <property type="match status" value="1"/>
</dbReference>
<dbReference type="Proteomes" id="UP000197446">
    <property type="component" value="Unassembled WGS sequence"/>
</dbReference>
<dbReference type="Gene3D" id="1.10.3210.10">
    <property type="entry name" value="Hypothetical protein af1432"/>
    <property type="match status" value="1"/>
</dbReference>
<dbReference type="RefSeq" id="WP_088485807.1">
    <property type="nucleotide sequence ID" value="NZ_NISI01000014.1"/>
</dbReference>
<accession>A0A254MZP8</accession>
<feature type="domain" description="HD-GYP" evidence="1">
    <location>
        <begin position="25"/>
        <end position="220"/>
    </location>
</feature>
<evidence type="ECO:0000313" key="2">
    <source>
        <dbReference type="EMBL" id="OWR00823.1"/>
    </source>
</evidence>
<dbReference type="Pfam" id="PF13487">
    <property type="entry name" value="HD_5"/>
    <property type="match status" value="1"/>
</dbReference>